<dbReference type="InterPro" id="IPR017441">
    <property type="entry name" value="Protein_kinase_ATP_BS"/>
</dbReference>
<evidence type="ECO:0000256" key="2">
    <source>
        <dbReference type="ARBA" id="ARBA00022840"/>
    </source>
</evidence>
<accession>F6Z8A3</accession>
<evidence type="ECO:0000313" key="6">
    <source>
        <dbReference type="Ensembl" id="ENSCINP00000028241.2"/>
    </source>
</evidence>
<dbReference type="GO" id="GO:0005524">
    <property type="term" value="F:ATP binding"/>
    <property type="evidence" value="ECO:0007669"/>
    <property type="project" value="UniProtKB-UniRule"/>
</dbReference>
<reference evidence="6" key="3">
    <citation type="submission" date="2025-09" db="UniProtKB">
        <authorList>
            <consortium name="Ensembl"/>
        </authorList>
    </citation>
    <scope>IDENTIFICATION</scope>
</reference>
<evidence type="ECO:0000256" key="3">
    <source>
        <dbReference type="PROSITE-ProRule" id="PRU10141"/>
    </source>
</evidence>
<dbReference type="SUPFAM" id="SSF56112">
    <property type="entry name" value="Protein kinase-like (PK-like)"/>
    <property type="match status" value="1"/>
</dbReference>
<dbReference type="Gene3D" id="1.10.510.10">
    <property type="entry name" value="Transferase(Phosphotransferase) domain 1"/>
    <property type="match status" value="1"/>
</dbReference>
<organism evidence="6 7">
    <name type="scientific">Ciona intestinalis</name>
    <name type="common">Transparent sea squirt</name>
    <name type="synonym">Ascidia intestinalis</name>
    <dbReference type="NCBI Taxonomy" id="7719"/>
    <lineage>
        <taxon>Eukaryota</taxon>
        <taxon>Metazoa</taxon>
        <taxon>Chordata</taxon>
        <taxon>Tunicata</taxon>
        <taxon>Ascidiacea</taxon>
        <taxon>Phlebobranchia</taxon>
        <taxon>Cionidae</taxon>
        <taxon>Ciona</taxon>
    </lineage>
</organism>
<dbReference type="PROSITE" id="PS50011">
    <property type="entry name" value="PROTEIN_KINASE_DOM"/>
    <property type="match status" value="1"/>
</dbReference>
<protein>
    <submittedName>
        <fullName evidence="6">Receptor-interacting serine/threonine-protein kinase 1-like</fullName>
    </submittedName>
</protein>
<dbReference type="STRING" id="7719.ENSCINP00000028241"/>
<keyword evidence="7" id="KW-1185">Reference proteome</keyword>
<reference evidence="6" key="2">
    <citation type="submission" date="2025-08" db="UniProtKB">
        <authorList>
            <consortium name="Ensembl"/>
        </authorList>
    </citation>
    <scope>IDENTIFICATION</scope>
</reference>
<dbReference type="InParanoid" id="F6Z8A3"/>
<dbReference type="PROSITE" id="PS00108">
    <property type="entry name" value="PROTEIN_KINASE_ST"/>
    <property type="match status" value="1"/>
</dbReference>
<dbReference type="Ensembl" id="ENSCINT00000028487.2">
    <property type="protein sequence ID" value="ENSCINP00000028241.2"/>
    <property type="gene ID" value="ENSCING00000016235.2"/>
</dbReference>
<dbReference type="InterPro" id="IPR051681">
    <property type="entry name" value="Ser/Thr_Kinases-Pseudokinases"/>
</dbReference>
<proteinExistence type="inferred from homology"/>
<dbReference type="InterPro" id="IPR008271">
    <property type="entry name" value="Ser/Thr_kinase_AS"/>
</dbReference>
<evidence type="ECO:0000313" key="7">
    <source>
        <dbReference type="Proteomes" id="UP000008144"/>
    </source>
</evidence>
<dbReference type="AlphaFoldDB" id="F6Z8A3"/>
<keyword evidence="4" id="KW-0723">Serine/threonine-protein kinase</keyword>
<evidence type="ECO:0000259" key="5">
    <source>
        <dbReference type="PROSITE" id="PS50011"/>
    </source>
</evidence>
<evidence type="ECO:0000256" key="1">
    <source>
        <dbReference type="ARBA" id="ARBA00022741"/>
    </source>
</evidence>
<keyword evidence="2 3" id="KW-0067">ATP-binding</keyword>
<dbReference type="PROSITE" id="PS00107">
    <property type="entry name" value="PROTEIN_KINASE_ATP"/>
    <property type="match status" value="1"/>
</dbReference>
<comment type="similarity">
    <text evidence="4">Belongs to the protein kinase superfamily.</text>
</comment>
<name>F6Z8A3_CIOIN</name>
<dbReference type="InterPro" id="IPR011009">
    <property type="entry name" value="Kinase-like_dom_sf"/>
</dbReference>
<feature type="domain" description="Protein kinase" evidence="5">
    <location>
        <begin position="17"/>
        <end position="212"/>
    </location>
</feature>
<dbReference type="HOGENOM" id="CLU_000288_7_35_1"/>
<dbReference type="InterPro" id="IPR000719">
    <property type="entry name" value="Prot_kinase_dom"/>
</dbReference>
<dbReference type="FunCoup" id="F6Z8A3">
    <property type="interactions" value="11"/>
</dbReference>
<dbReference type="GO" id="GO:0004674">
    <property type="term" value="F:protein serine/threonine kinase activity"/>
    <property type="evidence" value="ECO:0000318"/>
    <property type="project" value="GO_Central"/>
</dbReference>
<dbReference type="GeneTree" id="ENSGT00940000164384"/>
<dbReference type="OMA" id="RIWASYE"/>
<dbReference type="SMART" id="SM00220">
    <property type="entry name" value="S_TKc"/>
    <property type="match status" value="1"/>
</dbReference>
<keyword evidence="4" id="KW-0808">Transferase</keyword>
<feature type="binding site" evidence="3">
    <location>
        <position position="45"/>
    </location>
    <ligand>
        <name>ATP</name>
        <dbReference type="ChEBI" id="CHEBI:30616"/>
    </ligand>
</feature>
<dbReference type="CDD" id="cd14014">
    <property type="entry name" value="STKc_PknB_like"/>
    <property type="match status" value="1"/>
</dbReference>
<dbReference type="PANTHER" id="PTHR44329">
    <property type="entry name" value="SERINE/THREONINE-PROTEIN KINASE TNNI3K-RELATED"/>
    <property type="match status" value="1"/>
</dbReference>
<dbReference type="Pfam" id="PF00069">
    <property type="entry name" value="Pkinase"/>
    <property type="match status" value="1"/>
</dbReference>
<sequence length="212" mass="24217">MGVMKYDVSEFPTEFNNDNFKVVGTGGFGEVRVCYHTLLGRVALKLFRITGSNEEIQNAKKEFENEAKILQRIKHPHIVTFYGVTSLFGREGLVMEFMEGGNLDDLITQNILSWTGRLRLLHELISAISYLHNHDKKKAFIHGDIKPQNILLTTSRVLKLADFGSVNIRQQTGVSQTTFEIPHSTQHTWPFTAPEFLKDLFADKTPTMDIYR</sequence>
<gene>
    <name evidence="6" type="primary">LOC100176529</name>
</gene>
<dbReference type="Proteomes" id="UP000008144">
    <property type="component" value="Unassembled WGS sequence"/>
</dbReference>
<evidence type="ECO:0000256" key="4">
    <source>
        <dbReference type="RuleBase" id="RU000304"/>
    </source>
</evidence>
<keyword evidence="4" id="KW-0418">Kinase</keyword>
<keyword evidence="1 3" id="KW-0547">Nucleotide-binding</keyword>
<dbReference type="PANTHER" id="PTHR44329:SF291">
    <property type="entry name" value="PROTEIN KINASE DOMAIN-CONTAINING PROTEIN"/>
    <property type="match status" value="1"/>
</dbReference>
<reference evidence="7" key="1">
    <citation type="journal article" date="2002" name="Science">
        <title>The draft genome of Ciona intestinalis: insights into chordate and vertebrate origins.</title>
        <authorList>
            <person name="Dehal P."/>
            <person name="Satou Y."/>
            <person name="Campbell R.K."/>
            <person name="Chapman J."/>
            <person name="Degnan B."/>
            <person name="De Tomaso A."/>
            <person name="Davidson B."/>
            <person name="Di Gregorio A."/>
            <person name="Gelpke M."/>
            <person name="Goodstein D.M."/>
            <person name="Harafuji N."/>
            <person name="Hastings K.E."/>
            <person name="Ho I."/>
            <person name="Hotta K."/>
            <person name="Huang W."/>
            <person name="Kawashima T."/>
            <person name="Lemaire P."/>
            <person name="Martinez D."/>
            <person name="Meinertzhagen I.A."/>
            <person name="Necula S."/>
            <person name="Nonaka M."/>
            <person name="Putnam N."/>
            <person name="Rash S."/>
            <person name="Saiga H."/>
            <person name="Satake M."/>
            <person name="Terry A."/>
            <person name="Yamada L."/>
            <person name="Wang H.G."/>
            <person name="Awazu S."/>
            <person name="Azumi K."/>
            <person name="Boore J."/>
            <person name="Branno M."/>
            <person name="Chin-Bow S."/>
            <person name="DeSantis R."/>
            <person name="Doyle S."/>
            <person name="Francino P."/>
            <person name="Keys D.N."/>
            <person name="Haga S."/>
            <person name="Hayashi H."/>
            <person name="Hino K."/>
            <person name="Imai K.S."/>
            <person name="Inaba K."/>
            <person name="Kano S."/>
            <person name="Kobayashi K."/>
            <person name="Kobayashi M."/>
            <person name="Lee B.I."/>
            <person name="Makabe K.W."/>
            <person name="Manohar C."/>
            <person name="Matassi G."/>
            <person name="Medina M."/>
            <person name="Mochizuki Y."/>
            <person name="Mount S."/>
            <person name="Morishita T."/>
            <person name="Miura S."/>
            <person name="Nakayama A."/>
            <person name="Nishizaka S."/>
            <person name="Nomoto H."/>
            <person name="Ohta F."/>
            <person name="Oishi K."/>
            <person name="Rigoutsos I."/>
            <person name="Sano M."/>
            <person name="Sasaki A."/>
            <person name="Sasakura Y."/>
            <person name="Shoguchi E."/>
            <person name="Shin-i T."/>
            <person name="Spagnuolo A."/>
            <person name="Stainier D."/>
            <person name="Suzuki M.M."/>
            <person name="Tassy O."/>
            <person name="Takatori N."/>
            <person name="Tokuoka M."/>
            <person name="Yagi K."/>
            <person name="Yoshizaki F."/>
            <person name="Wada S."/>
            <person name="Zhang C."/>
            <person name="Hyatt P.D."/>
            <person name="Larimer F."/>
            <person name="Detter C."/>
            <person name="Doggett N."/>
            <person name="Glavina T."/>
            <person name="Hawkins T."/>
            <person name="Richardson P."/>
            <person name="Lucas S."/>
            <person name="Kohara Y."/>
            <person name="Levine M."/>
            <person name="Satoh N."/>
            <person name="Rokhsar D.S."/>
        </authorList>
    </citation>
    <scope>NUCLEOTIDE SEQUENCE [LARGE SCALE GENOMIC DNA]</scope>
</reference>